<reference evidence="2" key="2">
    <citation type="submission" date="2021-02" db="EMBL/GenBank/DDBJ databases">
        <authorList>
            <person name="Kimball J.A."/>
            <person name="Haas M.W."/>
            <person name="Macchietto M."/>
            <person name="Kono T."/>
            <person name="Duquette J."/>
            <person name="Shao M."/>
        </authorList>
    </citation>
    <scope>NUCLEOTIDE SEQUENCE</scope>
    <source>
        <tissue evidence="2">Fresh leaf tissue</tissue>
    </source>
</reference>
<proteinExistence type="predicted"/>
<sequence length="85" mass="9189">MSGRPTGDQAMALGGRPSEAVDKSLGVEGWSPEHATRRHTRIQSERGGTSAWCGQSAVAVSFGYRLGWTRVDEDSQRREGGRGSR</sequence>
<gene>
    <name evidence="2" type="ORF">GUJ93_ZPchr0010g10824</name>
</gene>
<dbReference type="Proteomes" id="UP000729402">
    <property type="component" value="Unassembled WGS sequence"/>
</dbReference>
<evidence type="ECO:0000313" key="3">
    <source>
        <dbReference type="Proteomes" id="UP000729402"/>
    </source>
</evidence>
<accession>A0A8J6BLZ2</accession>
<evidence type="ECO:0000256" key="1">
    <source>
        <dbReference type="SAM" id="MobiDB-lite"/>
    </source>
</evidence>
<keyword evidence="3" id="KW-1185">Reference proteome</keyword>
<dbReference type="AlphaFoldDB" id="A0A8J6BLZ2"/>
<reference evidence="2" key="1">
    <citation type="journal article" date="2021" name="bioRxiv">
        <title>Whole Genome Assembly and Annotation of Northern Wild Rice, Zizania palustris L., Supports a Whole Genome Duplication in the Zizania Genus.</title>
        <authorList>
            <person name="Haas M."/>
            <person name="Kono T."/>
            <person name="Macchietto M."/>
            <person name="Millas R."/>
            <person name="McGilp L."/>
            <person name="Shao M."/>
            <person name="Duquette J."/>
            <person name="Hirsch C.N."/>
            <person name="Kimball J."/>
        </authorList>
    </citation>
    <scope>NUCLEOTIDE SEQUENCE</scope>
    <source>
        <tissue evidence="2">Fresh leaf tissue</tissue>
    </source>
</reference>
<dbReference type="EMBL" id="JAAALK010000082">
    <property type="protein sequence ID" value="KAG8087731.1"/>
    <property type="molecule type" value="Genomic_DNA"/>
</dbReference>
<protein>
    <submittedName>
        <fullName evidence="2">Uncharacterized protein</fullName>
    </submittedName>
</protein>
<name>A0A8J6BLZ2_ZIZPA</name>
<organism evidence="2 3">
    <name type="scientific">Zizania palustris</name>
    <name type="common">Northern wild rice</name>
    <dbReference type="NCBI Taxonomy" id="103762"/>
    <lineage>
        <taxon>Eukaryota</taxon>
        <taxon>Viridiplantae</taxon>
        <taxon>Streptophyta</taxon>
        <taxon>Embryophyta</taxon>
        <taxon>Tracheophyta</taxon>
        <taxon>Spermatophyta</taxon>
        <taxon>Magnoliopsida</taxon>
        <taxon>Liliopsida</taxon>
        <taxon>Poales</taxon>
        <taxon>Poaceae</taxon>
        <taxon>BOP clade</taxon>
        <taxon>Oryzoideae</taxon>
        <taxon>Oryzeae</taxon>
        <taxon>Zizaniinae</taxon>
        <taxon>Zizania</taxon>
    </lineage>
</organism>
<feature type="region of interest" description="Disordered" evidence="1">
    <location>
        <begin position="1"/>
        <end position="52"/>
    </location>
</feature>
<evidence type="ECO:0000313" key="2">
    <source>
        <dbReference type="EMBL" id="KAG8087731.1"/>
    </source>
</evidence>
<comment type="caution">
    <text evidence="2">The sequence shown here is derived from an EMBL/GenBank/DDBJ whole genome shotgun (WGS) entry which is preliminary data.</text>
</comment>